<evidence type="ECO:0000313" key="3">
    <source>
        <dbReference type="Proteomes" id="UP001524499"/>
    </source>
</evidence>
<dbReference type="SUPFAM" id="SSF110857">
    <property type="entry name" value="Gamma-glutamyl cyclotransferase-like"/>
    <property type="match status" value="1"/>
</dbReference>
<accession>A0ABT1TJC0</accession>
<dbReference type="CDD" id="cd06661">
    <property type="entry name" value="GGCT_like"/>
    <property type="match status" value="1"/>
</dbReference>
<dbReference type="InterPro" id="IPR036568">
    <property type="entry name" value="GGCT-like_sf"/>
</dbReference>
<dbReference type="Gene3D" id="3.10.490.10">
    <property type="entry name" value="Gamma-glutamyl cyclotransferase-like"/>
    <property type="match status" value="1"/>
</dbReference>
<feature type="domain" description="Gamma-glutamylcyclotransferase AIG2-like" evidence="1">
    <location>
        <begin position="5"/>
        <end position="129"/>
    </location>
</feature>
<dbReference type="EMBL" id="JANIBJ010000032">
    <property type="protein sequence ID" value="MCQ8105569.1"/>
    <property type="molecule type" value="Genomic_DNA"/>
</dbReference>
<dbReference type="InterPro" id="IPR013024">
    <property type="entry name" value="GGCT-like"/>
</dbReference>
<evidence type="ECO:0000313" key="2">
    <source>
        <dbReference type="EMBL" id="MCQ8105569.1"/>
    </source>
</evidence>
<dbReference type="Proteomes" id="UP001524499">
    <property type="component" value="Unassembled WGS sequence"/>
</dbReference>
<sequence length="146" mass="16917">MPELLFVYGTLRKARDGSLHPFLRRQAEFMAYAQLPGGLYLIDTYPGAVLRPAAGQVIHGELYRLLHPRRTLAQLDDYEECSASFPEPREYRRERVGLTLADNSRHQAWAYIYQYATDKLCPLDSGDFSTFLPDTHVKRRSVRRIE</sequence>
<evidence type="ECO:0000259" key="1">
    <source>
        <dbReference type="Pfam" id="PF06094"/>
    </source>
</evidence>
<reference evidence="2 3" key="1">
    <citation type="submission" date="2022-07" db="EMBL/GenBank/DDBJ databases">
        <title>Methylomonas rivi sp. nov., Methylomonas rosea sp. nov., Methylomonas aureus sp. nov. and Methylomonas subterranea sp. nov., four novel methanotrophs isolated from a freshwater creek and the deep terrestrial subsurface.</title>
        <authorList>
            <person name="Abin C."/>
            <person name="Sankaranarayanan K."/>
            <person name="Garner C."/>
            <person name="Sindelar R."/>
            <person name="Kotary K."/>
            <person name="Garner R."/>
            <person name="Barclay S."/>
            <person name="Lawson P."/>
            <person name="Krumholz L."/>
        </authorList>
    </citation>
    <scope>NUCLEOTIDE SEQUENCE [LARGE SCALE GENOMIC DNA]</scope>
    <source>
        <strain evidence="2 3">SURF-2</strain>
    </source>
</reference>
<protein>
    <submittedName>
        <fullName evidence="2">Gamma-glutamylcyclotransferase</fullName>
    </submittedName>
</protein>
<dbReference type="Pfam" id="PF06094">
    <property type="entry name" value="GGACT"/>
    <property type="match status" value="1"/>
</dbReference>
<comment type="caution">
    <text evidence="2">The sequence shown here is derived from an EMBL/GenBank/DDBJ whole genome shotgun (WGS) entry which is preliminary data.</text>
</comment>
<proteinExistence type="predicted"/>
<dbReference type="RefSeq" id="WP_256603581.1">
    <property type="nucleotide sequence ID" value="NZ_JANIBJ010000032.1"/>
</dbReference>
<keyword evidence="3" id="KW-1185">Reference proteome</keyword>
<gene>
    <name evidence="2" type="ORF">NP590_15770</name>
</gene>
<dbReference type="InterPro" id="IPR009288">
    <property type="entry name" value="AIG2-like_dom"/>
</dbReference>
<organism evidence="2 3">
    <name type="scientific">Methylomonas subterranea</name>
    <dbReference type="NCBI Taxonomy" id="2952225"/>
    <lineage>
        <taxon>Bacteria</taxon>
        <taxon>Pseudomonadati</taxon>
        <taxon>Pseudomonadota</taxon>
        <taxon>Gammaproteobacteria</taxon>
        <taxon>Methylococcales</taxon>
        <taxon>Methylococcaceae</taxon>
        <taxon>Methylomonas</taxon>
    </lineage>
</organism>
<name>A0ABT1TJC0_9GAMM</name>